<organism evidence="5 6">
    <name type="scientific">Sphagnum troendelagicum</name>
    <dbReference type="NCBI Taxonomy" id="128251"/>
    <lineage>
        <taxon>Eukaryota</taxon>
        <taxon>Viridiplantae</taxon>
        <taxon>Streptophyta</taxon>
        <taxon>Embryophyta</taxon>
        <taxon>Bryophyta</taxon>
        <taxon>Sphagnophytina</taxon>
        <taxon>Sphagnopsida</taxon>
        <taxon>Sphagnales</taxon>
        <taxon>Sphagnaceae</taxon>
        <taxon>Sphagnum</taxon>
    </lineage>
</organism>
<dbReference type="Proteomes" id="UP001497512">
    <property type="component" value="Chromosome 4"/>
</dbReference>
<name>A0ABP0UHR5_9BRYO</name>
<gene>
    <name evidence="5" type="ORF">CSSPTR1EN2_LOCUS16028</name>
</gene>
<feature type="domain" description="SCP" evidence="4">
    <location>
        <begin position="36"/>
        <end position="171"/>
    </location>
</feature>
<dbReference type="PRINTS" id="PR00837">
    <property type="entry name" value="V5TPXLIKE"/>
</dbReference>
<proteinExistence type="predicted"/>
<dbReference type="EMBL" id="OZ019896">
    <property type="protein sequence ID" value="CAK9222364.1"/>
    <property type="molecule type" value="Genomic_DNA"/>
</dbReference>
<keyword evidence="2" id="KW-0611">Plant defense</keyword>
<dbReference type="InterPro" id="IPR001283">
    <property type="entry name" value="CRISP-related"/>
</dbReference>
<dbReference type="InterPro" id="IPR002413">
    <property type="entry name" value="V5_allergen-like"/>
</dbReference>
<dbReference type="SMART" id="SM00198">
    <property type="entry name" value="SCP"/>
    <property type="match status" value="1"/>
</dbReference>
<dbReference type="PRINTS" id="PR00838">
    <property type="entry name" value="V5ALLERGEN"/>
</dbReference>
<evidence type="ECO:0000259" key="4">
    <source>
        <dbReference type="SMART" id="SM00198"/>
    </source>
</evidence>
<keyword evidence="3" id="KW-0732">Signal</keyword>
<protein>
    <recommendedName>
        <fullName evidence="4">SCP domain-containing protein</fullName>
    </recommendedName>
</protein>
<dbReference type="InterPro" id="IPR018244">
    <property type="entry name" value="Allrgn_V5/Tpx1_CS"/>
</dbReference>
<evidence type="ECO:0000313" key="5">
    <source>
        <dbReference type="EMBL" id="CAK9222364.1"/>
    </source>
</evidence>
<sequence length="175" mass="19804">MVKLIRSFIAAALAGLVASDLLWQKAEASSNAGDESEAEQFLWPQNQARARLGLAPMVWDPQLVAYATWWASERRATGDCRLAHSGGPYGENIFWGSRGRNWQPADAVWAWLREGQWYDHWSNTCSFGNSCGHYTQIMWRQTTRVGCAEQVCSDGNTFMTCNYYPPGNWVGQRPY</sequence>
<dbReference type="InterPro" id="IPR035940">
    <property type="entry name" value="CAP_sf"/>
</dbReference>
<evidence type="ECO:0000256" key="3">
    <source>
        <dbReference type="SAM" id="SignalP"/>
    </source>
</evidence>
<dbReference type="PANTHER" id="PTHR10334">
    <property type="entry name" value="CYSTEINE-RICH SECRETORY PROTEIN-RELATED"/>
    <property type="match status" value="1"/>
</dbReference>
<dbReference type="SUPFAM" id="SSF55797">
    <property type="entry name" value="PR-1-like"/>
    <property type="match status" value="1"/>
</dbReference>
<keyword evidence="2" id="KW-0568">Pathogenesis-related protein</keyword>
<dbReference type="InterPro" id="IPR014044">
    <property type="entry name" value="CAP_dom"/>
</dbReference>
<evidence type="ECO:0000256" key="1">
    <source>
        <dbReference type="ARBA" id="ARBA00003143"/>
    </source>
</evidence>
<feature type="chain" id="PRO_5047086926" description="SCP domain-containing protein" evidence="3">
    <location>
        <begin position="29"/>
        <end position="175"/>
    </location>
</feature>
<feature type="signal peptide" evidence="3">
    <location>
        <begin position="1"/>
        <end position="28"/>
    </location>
</feature>
<reference evidence="5" key="1">
    <citation type="submission" date="2024-02" db="EMBL/GenBank/DDBJ databases">
        <authorList>
            <consortium name="ELIXIR-Norway"/>
            <consortium name="Elixir Norway"/>
        </authorList>
    </citation>
    <scope>NUCLEOTIDE SEQUENCE</scope>
</reference>
<dbReference type="Pfam" id="PF00188">
    <property type="entry name" value="CAP"/>
    <property type="match status" value="1"/>
</dbReference>
<dbReference type="PROSITE" id="PS01009">
    <property type="entry name" value="CRISP_1"/>
    <property type="match status" value="1"/>
</dbReference>
<dbReference type="PROSITE" id="PS01010">
    <property type="entry name" value="CRISP_2"/>
    <property type="match status" value="1"/>
</dbReference>
<dbReference type="Gene3D" id="3.40.33.10">
    <property type="entry name" value="CAP"/>
    <property type="match status" value="1"/>
</dbReference>
<comment type="function">
    <text evidence="1">Probably involved in the defense reaction of plants against pathogens.</text>
</comment>
<evidence type="ECO:0000256" key="2">
    <source>
        <dbReference type="ARBA" id="ARBA00023265"/>
    </source>
</evidence>
<keyword evidence="6" id="KW-1185">Reference proteome</keyword>
<dbReference type="CDD" id="cd05381">
    <property type="entry name" value="CAP_PR-1"/>
    <property type="match status" value="1"/>
</dbReference>
<accession>A0ABP0UHR5</accession>
<evidence type="ECO:0000313" key="6">
    <source>
        <dbReference type="Proteomes" id="UP001497512"/>
    </source>
</evidence>